<dbReference type="VEuPathDB" id="CryptoDB:Vbra_4058"/>
<feature type="compositionally biased region" description="Pro residues" evidence="1">
    <location>
        <begin position="406"/>
        <end position="417"/>
    </location>
</feature>
<name>A0A0G4ER18_VITBC</name>
<feature type="region of interest" description="Disordered" evidence="1">
    <location>
        <begin position="382"/>
        <end position="476"/>
    </location>
</feature>
<evidence type="ECO:0000256" key="1">
    <source>
        <dbReference type="SAM" id="MobiDB-lite"/>
    </source>
</evidence>
<dbReference type="EMBL" id="CDMY01000291">
    <property type="protein sequence ID" value="CEL99897.1"/>
    <property type="molecule type" value="Genomic_DNA"/>
</dbReference>
<feature type="compositionally biased region" description="Pro residues" evidence="1">
    <location>
        <begin position="382"/>
        <end position="391"/>
    </location>
</feature>
<proteinExistence type="predicted"/>
<protein>
    <submittedName>
        <fullName evidence="2">Uncharacterized protein</fullName>
    </submittedName>
</protein>
<keyword evidence="3" id="KW-1185">Reference proteome</keyword>
<evidence type="ECO:0000313" key="2">
    <source>
        <dbReference type="EMBL" id="CEL99897.1"/>
    </source>
</evidence>
<sequence>MGSSSEIFGRKYCEFIKENKNGASILRRVETIATVKFDTLTGSSLNGATEVIRCEGSKTERQRAKEYLDLLMERESDARWSEAHHLPYQRISFTAHRGRDDSTILHLPSCWPSQPPFVHLEKDFPVFCFLAQSGRPGGAGGEGREGRGAHHDESDSEMEQLLFATPVRVRIKEVLIIGKKRDRHSVALLLMDFVSKWCILQQRYPLSVSDKLLDLPNKQPDAVYTDKILMDSRSVKYFGILCKKRKVIELHSDARMHWIGPSGNCIFLVGTVEERERAKLLVRIMCHMNSWRDKTADPGKLLSCASIMPGELENKLTVSPNLMCCLPLDPAHLKNAFDFVEKFSDDAMLIKLHERPSVVLFASTRQAREDIERQICMKFPALAPPVKPPTSSPRILPHPIDISSIGPPPGLAPPASPKAPTTDTKKPSTEQAKTKPPPKPAAARHKPATTPRGSGKKSGGGRKRGPHINPLWKSDKETLCPPWWDASCIHDERWMPTRGVEEGAGGGGGKEEDREDEVMGLSDGGDEAAKRGSGEGEGAGKVRVRVKNSFDAIVKDEPPIKSEATHKKVGVAIKGSTDMAHPTATKRKGRGAGSLSGAQVANSLNVSPVDSVAMPVVVKKEDTTPQTSRKRRSCDRGDQAPANKAKMVRIVAVKEKPDTGGEGEGTGGGLVGFGKLSREDMCGLLSHEEAPSPLKHLAAQCYQAVEGWMATFFVQSAHQGDGCRSGRCLGSLLLLAALKDAIDSRGGLRDEDMTHEGRRALLRSTFPIKTDIDRMTAAEVKDAVDKQTNGTMDGLLHIEKHHLDGMALGVLHSLPAGERDAWLRNVWESPTTRTQVHLWLSEVVRSKTGAG</sequence>
<feature type="region of interest" description="Disordered" evidence="1">
    <location>
        <begin position="496"/>
        <end position="543"/>
    </location>
</feature>
<dbReference type="AlphaFoldDB" id="A0A0G4ER18"/>
<organism evidence="2 3">
    <name type="scientific">Vitrella brassicaformis (strain CCMP3155)</name>
    <dbReference type="NCBI Taxonomy" id="1169540"/>
    <lineage>
        <taxon>Eukaryota</taxon>
        <taxon>Sar</taxon>
        <taxon>Alveolata</taxon>
        <taxon>Colpodellida</taxon>
        <taxon>Vitrellaceae</taxon>
        <taxon>Vitrella</taxon>
    </lineage>
</organism>
<evidence type="ECO:0000313" key="3">
    <source>
        <dbReference type="Proteomes" id="UP000041254"/>
    </source>
</evidence>
<dbReference type="InParanoid" id="A0A0G4ER18"/>
<dbReference type="Proteomes" id="UP000041254">
    <property type="component" value="Unassembled WGS sequence"/>
</dbReference>
<reference evidence="2 3" key="1">
    <citation type="submission" date="2014-11" db="EMBL/GenBank/DDBJ databases">
        <authorList>
            <person name="Zhu J."/>
            <person name="Qi W."/>
            <person name="Song R."/>
        </authorList>
    </citation>
    <scope>NUCLEOTIDE SEQUENCE [LARGE SCALE GENOMIC DNA]</scope>
</reference>
<feature type="compositionally biased region" description="Basic and acidic residues" evidence="1">
    <location>
        <begin position="527"/>
        <end position="540"/>
    </location>
</feature>
<feature type="region of interest" description="Disordered" evidence="1">
    <location>
        <begin position="621"/>
        <end position="641"/>
    </location>
</feature>
<gene>
    <name evidence="2" type="ORF">Vbra_4058</name>
</gene>
<accession>A0A0G4ER18</accession>